<dbReference type="Pfam" id="PF12146">
    <property type="entry name" value="Hydrolase_4"/>
    <property type="match status" value="1"/>
</dbReference>
<dbReference type="InterPro" id="IPR016986">
    <property type="entry name" value="UCP031982_abhydr"/>
</dbReference>
<dbReference type="EMBL" id="CP133568">
    <property type="protein sequence ID" value="WMT03945.1"/>
    <property type="molecule type" value="Genomic_DNA"/>
</dbReference>
<feature type="signal peptide" evidence="2">
    <location>
        <begin position="1"/>
        <end position="24"/>
    </location>
</feature>
<dbReference type="PANTHER" id="PTHR22946">
    <property type="entry name" value="DIENELACTONE HYDROLASE DOMAIN-CONTAINING PROTEIN-RELATED"/>
    <property type="match status" value="1"/>
</dbReference>
<dbReference type="PANTHER" id="PTHR22946:SF9">
    <property type="entry name" value="POLYKETIDE TRANSFERASE AF380"/>
    <property type="match status" value="1"/>
</dbReference>
<name>A0ABY9PAW6_9GAMM</name>
<gene>
    <name evidence="4" type="ORF">RDV84_03610</name>
</gene>
<reference evidence="4 5" key="1">
    <citation type="submission" date="2023-08" db="EMBL/GenBank/DDBJ databases">
        <title>The whole genome sequence of Lysobacter yananisis.</title>
        <authorList>
            <person name="Sun H."/>
        </authorList>
    </citation>
    <scope>NUCLEOTIDE SEQUENCE [LARGE SCALE GENOMIC DNA]</scope>
    <source>
        <strain evidence="4 5">SNNU513</strain>
    </source>
</reference>
<keyword evidence="5" id="KW-1185">Reference proteome</keyword>
<evidence type="ECO:0000313" key="4">
    <source>
        <dbReference type="EMBL" id="WMT03945.1"/>
    </source>
</evidence>
<protein>
    <submittedName>
        <fullName evidence="4">Alpha/beta hydrolase</fullName>
    </submittedName>
</protein>
<dbReference type="RefSeq" id="WP_309152478.1">
    <property type="nucleotide sequence ID" value="NZ_CP133568.1"/>
</dbReference>
<dbReference type="InterPro" id="IPR050261">
    <property type="entry name" value="FrsA_esterase"/>
</dbReference>
<accession>A0ABY9PAW6</accession>
<organism evidence="4 5">
    <name type="scientific">Lysobacter yananisis</name>
    <dbReference type="NCBI Taxonomy" id="1003114"/>
    <lineage>
        <taxon>Bacteria</taxon>
        <taxon>Pseudomonadati</taxon>
        <taxon>Pseudomonadota</taxon>
        <taxon>Gammaproteobacteria</taxon>
        <taxon>Lysobacterales</taxon>
        <taxon>Lysobacteraceae</taxon>
        <taxon>Lysobacter</taxon>
    </lineage>
</organism>
<dbReference type="SUPFAM" id="SSF53474">
    <property type="entry name" value="alpha/beta-Hydrolases"/>
    <property type="match status" value="1"/>
</dbReference>
<evidence type="ECO:0000259" key="3">
    <source>
        <dbReference type="Pfam" id="PF12146"/>
    </source>
</evidence>
<dbReference type="Gene3D" id="3.40.50.1820">
    <property type="entry name" value="alpha/beta hydrolase"/>
    <property type="match status" value="1"/>
</dbReference>
<keyword evidence="1 4" id="KW-0378">Hydrolase</keyword>
<evidence type="ECO:0000313" key="5">
    <source>
        <dbReference type="Proteomes" id="UP001229313"/>
    </source>
</evidence>
<keyword evidence="2" id="KW-0732">Signal</keyword>
<feature type="chain" id="PRO_5047391982" evidence="2">
    <location>
        <begin position="25"/>
        <end position="377"/>
    </location>
</feature>
<feature type="domain" description="Serine aminopeptidase S33" evidence="3">
    <location>
        <begin position="108"/>
        <end position="207"/>
    </location>
</feature>
<evidence type="ECO:0000256" key="1">
    <source>
        <dbReference type="ARBA" id="ARBA00022801"/>
    </source>
</evidence>
<evidence type="ECO:0000256" key="2">
    <source>
        <dbReference type="SAM" id="SignalP"/>
    </source>
</evidence>
<dbReference type="Proteomes" id="UP001229313">
    <property type="component" value="Chromosome"/>
</dbReference>
<dbReference type="InterPro" id="IPR022742">
    <property type="entry name" value="Hydrolase_4"/>
</dbReference>
<dbReference type="GO" id="GO:0016787">
    <property type="term" value="F:hydrolase activity"/>
    <property type="evidence" value="ECO:0007669"/>
    <property type="project" value="UniProtKB-KW"/>
</dbReference>
<dbReference type="InterPro" id="IPR029058">
    <property type="entry name" value="AB_hydrolase_fold"/>
</dbReference>
<dbReference type="PIRSF" id="PIRSF031982">
    <property type="entry name" value="UCP031982_abhydr"/>
    <property type="match status" value="1"/>
</dbReference>
<sequence>MKLKPLAALTLASSLFALAPVAGAADARHVAGETHLLANQPSAAARDAEGRSELRVTVWYPAGAGAAAREIVLGPPDAPLFRVAALADDAPFLDDARGRKHAGPSGRQRPVVLLSHGFGGSARMMGWFAAPLAQAGYVVIGVDHPGNNGVDRMTVPGAILWWERAEDLKRALDAVAADSRFGPHIDTGNVAAAGFSAGGFTALALAGARFDRQRLLDFCHAHRDDGVCRPQLEFAITEDDMRQALQRPEVAALETGAGGDHSLSSVKAVFAMAPALVQAFTPDSLRGIDVPVRIVSGEADTVAGLASNARAAADAIPGARLTALPQVGHYAFLSTCTEAGRAALKICAQTGPQSLAHRTAIAQALTLFQRTLGRPGR</sequence>
<proteinExistence type="predicted"/>